<dbReference type="Proteomes" id="UP000594759">
    <property type="component" value="Chromosome"/>
</dbReference>
<evidence type="ECO:0000259" key="5">
    <source>
        <dbReference type="Pfam" id="PF08241"/>
    </source>
</evidence>
<comment type="pathway">
    <text evidence="4">Phospholipid metabolism.</text>
</comment>
<dbReference type="EMBL" id="CP064939">
    <property type="protein sequence ID" value="QPH38070.1"/>
    <property type="molecule type" value="Genomic_DNA"/>
</dbReference>
<evidence type="ECO:0000256" key="1">
    <source>
        <dbReference type="ARBA" id="ARBA00005189"/>
    </source>
</evidence>
<dbReference type="InterPro" id="IPR013216">
    <property type="entry name" value="Methyltransf_11"/>
</dbReference>
<dbReference type="GO" id="GO:0032259">
    <property type="term" value="P:methylation"/>
    <property type="evidence" value="ECO:0007669"/>
    <property type="project" value="UniProtKB-KW"/>
</dbReference>
<evidence type="ECO:0000313" key="6">
    <source>
        <dbReference type="EMBL" id="QPH38070.1"/>
    </source>
</evidence>
<accession>A0A7U3Q3S3</accession>
<dbReference type="CDD" id="cd02440">
    <property type="entry name" value="AdoMet_MTases"/>
    <property type="match status" value="1"/>
</dbReference>
<dbReference type="SUPFAM" id="SSF53335">
    <property type="entry name" value="S-adenosyl-L-methionine-dependent methyltransferases"/>
    <property type="match status" value="1"/>
</dbReference>
<sequence>MESKLTEKDFNRIAEQLACPSGEHGLKIGKMMHASNAGMTHAAIDALNIQKNEAVLEIGHGNGGHINYLLEKNENIAYFGADISSTIINEAKKVNEGALAHGRIHFELTDGTTLPFTDEKFDKVFTVNTIYFWNDPMGYLTEIKRVMRSNGLLVIAFADRGFMEKLPFTKYGFTLYNLEEVIHLIAVAGFKNVKAIAKRERIADDKGIEVERSYYLVEATA</sequence>
<keyword evidence="7" id="KW-1185">Reference proteome</keyword>
<dbReference type="Gene3D" id="3.40.50.150">
    <property type="entry name" value="Vaccinia Virus protein VP39"/>
    <property type="match status" value="1"/>
</dbReference>
<name>A0A7U3Q3S3_9SPHI</name>
<dbReference type="GO" id="GO:0008757">
    <property type="term" value="F:S-adenosylmethionine-dependent methyltransferase activity"/>
    <property type="evidence" value="ECO:0007669"/>
    <property type="project" value="InterPro"/>
</dbReference>
<keyword evidence="3 6" id="KW-0808">Transferase</keyword>
<dbReference type="PANTHER" id="PTHR44307:SF2">
    <property type="entry name" value="PHOSPHOETHANOLAMINE METHYLTRANSFERASE ISOFORM X1"/>
    <property type="match status" value="1"/>
</dbReference>
<gene>
    <name evidence="6" type="ORF">IZT61_13275</name>
</gene>
<comment type="pathway">
    <text evidence="1">Lipid metabolism.</text>
</comment>
<evidence type="ECO:0000256" key="4">
    <source>
        <dbReference type="ARBA" id="ARBA00025707"/>
    </source>
</evidence>
<dbReference type="AlphaFoldDB" id="A0A7U3Q3S3"/>
<evidence type="ECO:0000256" key="2">
    <source>
        <dbReference type="ARBA" id="ARBA00022603"/>
    </source>
</evidence>
<feature type="domain" description="Methyltransferase type 11" evidence="5">
    <location>
        <begin position="56"/>
        <end position="155"/>
    </location>
</feature>
<keyword evidence="2 6" id="KW-0489">Methyltransferase</keyword>
<organism evidence="6 7">
    <name type="scientific">Pedobacter endophyticus</name>
    <dbReference type="NCBI Taxonomy" id="2789740"/>
    <lineage>
        <taxon>Bacteria</taxon>
        <taxon>Pseudomonadati</taxon>
        <taxon>Bacteroidota</taxon>
        <taxon>Sphingobacteriia</taxon>
        <taxon>Sphingobacteriales</taxon>
        <taxon>Sphingobacteriaceae</taxon>
        <taxon>Pedobacter</taxon>
    </lineage>
</organism>
<protein>
    <submittedName>
        <fullName evidence="6">Class I SAM-dependent methyltransferase</fullName>
    </submittedName>
</protein>
<evidence type="ECO:0000313" key="7">
    <source>
        <dbReference type="Proteomes" id="UP000594759"/>
    </source>
</evidence>
<dbReference type="InterPro" id="IPR029063">
    <property type="entry name" value="SAM-dependent_MTases_sf"/>
</dbReference>
<proteinExistence type="predicted"/>
<evidence type="ECO:0000256" key="3">
    <source>
        <dbReference type="ARBA" id="ARBA00022679"/>
    </source>
</evidence>
<dbReference type="PANTHER" id="PTHR44307">
    <property type="entry name" value="PHOSPHOETHANOLAMINE METHYLTRANSFERASE"/>
    <property type="match status" value="1"/>
</dbReference>
<dbReference type="KEGG" id="pex:IZT61_13275"/>
<reference evidence="6 7" key="1">
    <citation type="submission" date="2020-11" db="EMBL/GenBank/DDBJ databases">
        <title>Pedobacter endophytica, an endophytic bacteria isolated form Carex pumila.</title>
        <authorList>
            <person name="Peng Y."/>
            <person name="Jiang L."/>
            <person name="Lee J."/>
        </authorList>
    </citation>
    <scope>NUCLEOTIDE SEQUENCE [LARGE SCALE GENOMIC DNA]</scope>
    <source>
        <strain evidence="6 7">JBR3-12</strain>
    </source>
</reference>
<dbReference type="RefSeq" id="WP_196097380.1">
    <property type="nucleotide sequence ID" value="NZ_CP064939.1"/>
</dbReference>
<dbReference type="Pfam" id="PF08241">
    <property type="entry name" value="Methyltransf_11"/>
    <property type="match status" value="1"/>
</dbReference>